<dbReference type="Proteomes" id="UP000011135">
    <property type="component" value="Unassembled WGS sequence"/>
</dbReference>
<feature type="domain" description="EamA" evidence="7">
    <location>
        <begin position="159"/>
        <end position="294"/>
    </location>
</feature>
<evidence type="ECO:0000256" key="5">
    <source>
        <dbReference type="ARBA" id="ARBA00023136"/>
    </source>
</evidence>
<feature type="transmembrane region" description="Helical" evidence="6">
    <location>
        <begin position="277"/>
        <end position="299"/>
    </location>
</feature>
<evidence type="ECO:0000256" key="6">
    <source>
        <dbReference type="SAM" id="Phobius"/>
    </source>
</evidence>
<evidence type="ECO:0000256" key="4">
    <source>
        <dbReference type="ARBA" id="ARBA00022989"/>
    </source>
</evidence>
<dbReference type="InterPro" id="IPR050638">
    <property type="entry name" value="AA-Vitamin_Transporters"/>
</dbReference>
<feature type="transmembrane region" description="Helical" evidence="6">
    <location>
        <begin position="157"/>
        <end position="176"/>
    </location>
</feature>
<feature type="transmembrane region" description="Helical" evidence="6">
    <location>
        <begin position="41"/>
        <end position="61"/>
    </location>
</feature>
<dbReference type="PANTHER" id="PTHR32322">
    <property type="entry name" value="INNER MEMBRANE TRANSPORTER"/>
    <property type="match status" value="1"/>
</dbReference>
<proteinExistence type="inferred from homology"/>
<feature type="transmembrane region" description="Helical" evidence="6">
    <location>
        <begin position="73"/>
        <end position="93"/>
    </location>
</feature>
<keyword evidence="3 6" id="KW-0812">Transmembrane</keyword>
<dbReference type="InterPro" id="IPR037185">
    <property type="entry name" value="EmrE-like"/>
</dbReference>
<evidence type="ECO:0000313" key="8">
    <source>
        <dbReference type="EMBL" id="ELR69224.1"/>
    </source>
</evidence>
<evidence type="ECO:0000313" key="9">
    <source>
        <dbReference type="Proteomes" id="UP000011135"/>
    </source>
</evidence>
<sequence>MKSPKIQVIAVTLALMGIIFFSAKAVIVKLAYQYEISAVPLLLLRMAFSLPVYLIIALIKRPFKPEEITKKDYLWLLTFGFIGYYLASLFDFMGLQYIKASLERIILFIYPTLVLFITWIFFKKIPTRVQVLAIIVTYIGIFITFGEELGVENSGEVLLGGFLVFLSALTYAFYLVGSGYLIPKFGAVTFTSYAMIVSCVCVVLHYSFTSTDDILAYPKEVYALGFLMAMISTVIPSYLISFAIKHMGASNFSILGSMGPISTIILANIFLDERLTYMQILGAVVVIGGILLVTTATGGKKAQAAMPGKTEKSATT</sequence>
<dbReference type="SUPFAM" id="SSF103481">
    <property type="entry name" value="Multidrug resistance efflux transporter EmrE"/>
    <property type="match status" value="2"/>
</dbReference>
<dbReference type="AlphaFoldDB" id="L8JNZ5"/>
<comment type="similarity">
    <text evidence="2">Belongs to the EamA transporter family.</text>
</comment>
<dbReference type="PANTHER" id="PTHR32322:SF2">
    <property type="entry name" value="EAMA DOMAIN-CONTAINING PROTEIN"/>
    <property type="match status" value="1"/>
</dbReference>
<reference evidence="8 9" key="1">
    <citation type="submission" date="2012-12" db="EMBL/GenBank/DDBJ databases">
        <title>Genome assembly of Fulvivirga imtechensis AK7.</title>
        <authorList>
            <person name="Nupur N."/>
            <person name="Khatri I."/>
            <person name="Kumar R."/>
            <person name="Subramanian S."/>
            <person name="Pinnaka A."/>
        </authorList>
    </citation>
    <scope>NUCLEOTIDE SEQUENCE [LARGE SCALE GENOMIC DNA]</scope>
    <source>
        <strain evidence="8 9">AK7</strain>
    </source>
</reference>
<feature type="domain" description="EamA" evidence="7">
    <location>
        <begin position="9"/>
        <end position="145"/>
    </location>
</feature>
<feature type="transmembrane region" description="Helical" evidence="6">
    <location>
        <begin position="129"/>
        <end position="145"/>
    </location>
</feature>
<evidence type="ECO:0000256" key="1">
    <source>
        <dbReference type="ARBA" id="ARBA00004141"/>
    </source>
</evidence>
<feature type="transmembrane region" description="Helical" evidence="6">
    <location>
        <begin position="105"/>
        <end position="122"/>
    </location>
</feature>
<dbReference type="RefSeq" id="WP_009582382.1">
    <property type="nucleotide sequence ID" value="NZ_AMZN01000081.1"/>
</dbReference>
<keyword evidence="9" id="KW-1185">Reference proteome</keyword>
<dbReference type="OrthoDB" id="9813617at2"/>
<feature type="transmembrane region" description="Helical" evidence="6">
    <location>
        <begin position="221"/>
        <end position="240"/>
    </location>
</feature>
<dbReference type="Pfam" id="PF00892">
    <property type="entry name" value="EamA"/>
    <property type="match status" value="2"/>
</dbReference>
<gene>
    <name evidence="8" type="ORF">C900_05295</name>
</gene>
<comment type="caution">
    <text evidence="8">The sequence shown here is derived from an EMBL/GenBank/DDBJ whole genome shotgun (WGS) entry which is preliminary data.</text>
</comment>
<dbReference type="eggNOG" id="COG0697">
    <property type="taxonomic scope" value="Bacteria"/>
</dbReference>
<feature type="transmembrane region" description="Helical" evidence="6">
    <location>
        <begin position="252"/>
        <end position="271"/>
    </location>
</feature>
<comment type="subcellular location">
    <subcellularLocation>
        <location evidence="1">Membrane</location>
        <topology evidence="1">Multi-pass membrane protein</topology>
    </subcellularLocation>
</comment>
<dbReference type="GO" id="GO:0016020">
    <property type="term" value="C:membrane"/>
    <property type="evidence" value="ECO:0007669"/>
    <property type="project" value="UniProtKB-SubCell"/>
</dbReference>
<dbReference type="EMBL" id="AMZN01000081">
    <property type="protein sequence ID" value="ELR69224.1"/>
    <property type="molecule type" value="Genomic_DNA"/>
</dbReference>
<organism evidence="8 9">
    <name type="scientific">Fulvivirga imtechensis AK7</name>
    <dbReference type="NCBI Taxonomy" id="1237149"/>
    <lineage>
        <taxon>Bacteria</taxon>
        <taxon>Pseudomonadati</taxon>
        <taxon>Bacteroidota</taxon>
        <taxon>Cytophagia</taxon>
        <taxon>Cytophagales</taxon>
        <taxon>Fulvivirgaceae</taxon>
        <taxon>Fulvivirga</taxon>
    </lineage>
</organism>
<accession>L8JNZ5</accession>
<feature type="transmembrane region" description="Helical" evidence="6">
    <location>
        <begin position="188"/>
        <end position="209"/>
    </location>
</feature>
<keyword evidence="5 6" id="KW-0472">Membrane</keyword>
<keyword evidence="4 6" id="KW-1133">Transmembrane helix</keyword>
<protein>
    <submittedName>
        <fullName evidence="8">Permease of the drug/metabolite transporter (DMT) superfamily</fullName>
    </submittedName>
</protein>
<evidence type="ECO:0000256" key="3">
    <source>
        <dbReference type="ARBA" id="ARBA00022692"/>
    </source>
</evidence>
<evidence type="ECO:0000256" key="2">
    <source>
        <dbReference type="ARBA" id="ARBA00007362"/>
    </source>
</evidence>
<evidence type="ECO:0000259" key="7">
    <source>
        <dbReference type="Pfam" id="PF00892"/>
    </source>
</evidence>
<name>L8JNZ5_9BACT</name>
<dbReference type="InterPro" id="IPR000620">
    <property type="entry name" value="EamA_dom"/>
</dbReference>
<dbReference type="PATRIC" id="fig|1237149.3.peg.4676"/>